<feature type="domain" description="Protein export membrane protein SecD/SecF C-terminal" evidence="11">
    <location>
        <begin position="271"/>
        <end position="447"/>
    </location>
</feature>
<feature type="domain" description="Protein translocase subunit SecDF P1" evidence="12">
    <location>
        <begin position="93"/>
        <end position="152"/>
    </location>
</feature>
<evidence type="ECO:0000256" key="4">
    <source>
        <dbReference type="ARBA" id="ARBA00022692"/>
    </source>
</evidence>
<feature type="transmembrane region" description="Helical" evidence="9">
    <location>
        <begin position="394"/>
        <end position="412"/>
    </location>
</feature>
<accession>A0A1G1VEJ5</accession>
<dbReference type="SUPFAM" id="SSF82866">
    <property type="entry name" value="Multidrug efflux transporter AcrB transmembrane domain"/>
    <property type="match status" value="1"/>
</dbReference>
<evidence type="ECO:0000256" key="3">
    <source>
        <dbReference type="ARBA" id="ARBA00022475"/>
    </source>
</evidence>
<comment type="caution">
    <text evidence="9">Lacks conserved residue(s) required for the propagation of feature annotation.</text>
</comment>
<protein>
    <recommendedName>
        <fullName evidence="9">Protein translocase subunit SecD</fullName>
    </recommendedName>
</protein>
<comment type="similarity">
    <text evidence="9">Belongs to the SecD/SecF family. SecD subfamily.</text>
</comment>
<dbReference type="HAMAP" id="MF_01463_B">
    <property type="entry name" value="SecD_B"/>
    <property type="match status" value="1"/>
</dbReference>
<feature type="compositionally biased region" description="Polar residues" evidence="10">
    <location>
        <begin position="187"/>
        <end position="202"/>
    </location>
</feature>
<keyword evidence="3 9" id="KW-1003">Cell membrane</keyword>
<keyword evidence="2 9" id="KW-0813">Transport</keyword>
<feature type="transmembrane region" description="Helical" evidence="9">
    <location>
        <begin position="418"/>
        <end position="439"/>
    </location>
</feature>
<dbReference type="InterPro" id="IPR048631">
    <property type="entry name" value="SecD_1st"/>
</dbReference>
<dbReference type="GO" id="GO:0065002">
    <property type="term" value="P:intracellular protein transmembrane transport"/>
    <property type="evidence" value="ECO:0007669"/>
    <property type="project" value="UniProtKB-UniRule"/>
</dbReference>
<dbReference type="Gene3D" id="3.30.1360.200">
    <property type="match status" value="1"/>
</dbReference>
<keyword evidence="4 9" id="KW-0812">Transmembrane</keyword>
<evidence type="ECO:0000256" key="9">
    <source>
        <dbReference type="HAMAP-Rule" id="MF_01463"/>
    </source>
</evidence>
<keyword evidence="6 9" id="KW-1133">Transmembrane helix</keyword>
<dbReference type="Gene3D" id="1.20.1640.10">
    <property type="entry name" value="Multidrug efflux transporter AcrB transmembrane domain"/>
    <property type="match status" value="1"/>
</dbReference>
<dbReference type="Pfam" id="PF21760">
    <property type="entry name" value="SecD_1st"/>
    <property type="match status" value="1"/>
</dbReference>
<dbReference type="InterPro" id="IPR055344">
    <property type="entry name" value="SecD_SecF_C_bact"/>
</dbReference>
<feature type="transmembrane region" description="Helical" evidence="9">
    <location>
        <begin position="286"/>
        <end position="307"/>
    </location>
</feature>
<feature type="region of interest" description="Disordered" evidence="10">
    <location>
        <begin position="177"/>
        <end position="202"/>
    </location>
</feature>
<evidence type="ECO:0000256" key="6">
    <source>
        <dbReference type="ARBA" id="ARBA00022989"/>
    </source>
</evidence>
<dbReference type="Pfam" id="PF02355">
    <property type="entry name" value="SecD_SecF_C"/>
    <property type="match status" value="1"/>
</dbReference>
<dbReference type="GO" id="GO:0043952">
    <property type="term" value="P:protein transport by the Sec complex"/>
    <property type="evidence" value="ECO:0007669"/>
    <property type="project" value="UniProtKB-UniRule"/>
</dbReference>
<evidence type="ECO:0000259" key="11">
    <source>
        <dbReference type="Pfam" id="PF02355"/>
    </source>
</evidence>
<dbReference type="EMBL" id="MHCC01000008">
    <property type="protein sequence ID" value="OGY13845.1"/>
    <property type="molecule type" value="Genomic_DNA"/>
</dbReference>
<keyword evidence="5 9" id="KW-0653">Protein transport</keyword>
<reference evidence="14 15" key="1">
    <citation type="journal article" date="2016" name="Nat. Commun.">
        <title>Thousands of microbial genomes shed light on interconnected biogeochemical processes in an aquifer system.</title>
        <authorList>
            <person name="Anantharaman K."/>
            <person name="Brown C.T."/>
            <person name="Hug L.A."/>
            <person name="Sharon I."/>
            <person name="Castelle C.J."/>
            <person name="Probst A.J."/>
            <person name="Thomas B.C."/>
            <person name="Singh A."/>
            <person name="Wilkins M.J."/>
            <person name="Karaoz U."/>
            <person name="Brodie E.L."/>
            <person name="Williams K.H."/>
            <person name="Hubbard S.S."/>
            <person name="Banfield J.F."/>
        </authorList>
    </citation>
    <scope>NUCLEOTIDE SEQUENCE [LARGE SCALE GENOMIC DNA]</scope>
</reference>
<keyword evidence="7 9" id="KW-0811">Translocation</keyword>
<evidence type="ECO:0000313" key="14">
    <source>
        <dbReference type="EMBL" id="OGY13845.1"/>
    </source>
</evidence>
<dbReference type="PANTHER" id="PTHR30081">
    <property type="entry name" value="PROTEIN-EXPORT MEMBRANE PROTEIN SEC"/>
    <property type="match status" value="1"/>
</dbReference>
<organism evidence="14 15">
    <name type="scientific">Candidatus Blackburnbacteria bacterium RIFCSPLOWO2_01_FULL_40_20</name>
    <dbReference type="NCBI Taxonomy" id="1797519"/>
    <lineage>
        <taxon>Bacteria</taxon>
        <taxon>Candidatus Blackburniibacteriota</taxon>
    </lineage>
</organism>
<comment type="function">
    <text evidence="9">Part of the Sec protein translocase complex. Interacts with the SecYEG preprotein conducting channel. SecDF uses the proton motive force (PMF) to complete protein translocation after the ATP-dependent function of SecA.</text>
</comment>
<dbReference type="InterPro" id="IPR001036">
    <property type="entry name" value="Acrflvin-R"/>
</dbReference>
<evidence type="ECO:0000256" key="7">
    <source>
        <dbReference type="ARBA" id="ARBA00023010"/>
    </source>
</evidence>
<dbReference type="GO" id="GO:0015450">
    <property type="term" value="F:protein-transporting ATPase activity"/>
    <property type="evidence" value="ECO:0007669"/>
    <property type="project" value="InterPro"/>
</dbReference>
<comment type="subcellular location">
    <subcellularLocation>
        <location evidence="1 9">Cell membrane</location>
        <topology evidence="1 9">Multi-pass membrane protein</topology>
    </subcellularLocation>
</comment>
<feature type="domain" description="SecDF P1 head subdomain" evidence="13">
    <location>
        <begin position="170"/>
        <end position="268"/>
    </location>
</feature>
<evidence type="ECO:0000313" key="15">
    <source>
        <dbReference type="Proteomes" id="UP000178659"/>
    </source>
</evidence>
<proteinExistence type="inferred from homology"/>
<dbReference type="GO" id="GO:0006605">
    <property type="term" value="P:protein targeting"/>
    <property type="evidence" value="ECO:0007669"/>
    <property type="project" value="UniProtKB-UniRule"/>
</dbReference>
<feature type="transmembrane region" description="Helical" evidence="9">
    <location>
        <begin position="314"/>
        <end position="334"/>
    </location>
</feature>
<name>A0A1G1VEJ5_9BACT</name>
<evidence type="ECO:0000259" key="12">
    <source>
        <dbReference type="Pfam" id="PF21760"/>
    </source>
</evidence>
<dbReference type="Pfam" id="PF22599">
    <property type="entry name" value="SecDF_P1_head"/>
    <property type="match status" value="1"/>
</dbReference>
<sequence length="456" mass="49538">MKHSLRNLIIIFIIFVAGLFTAFPRPTPIKFSFRGINVNRVLNLPGISFNLAGFSFNRDLNLKLGLDLAGGSHLAFEADVSKINPDDQQSALEAAKSTIERRVNIFGVSESVVQTARVGESQRIIIELPGVRDTRGAVALIGRTAQLDFREVVESKEATDEAVFLTLQNTRSTGFTGADFRRARPSFDSTSGKPTVSFETKPESSQKFAEITTRLVGKPLAIFLDGLPISAPTIQTPITGGEGQITGSFTSDQTRELAGLLNSGALPIPVKLIEQRTVQASLGETAVNASVVAGLVGLSMVVLFMVIYYRWLGFLAVVGLLIYGLITLSIYKLMPVVLTLPGIAGFILSVGMAVDSNILIFERMKEELRVGKRWSDSMESAFGRAWDAIRDANTATLLTVFILLNPLNLSFLHTSGPVRGFAVTLGLGILISLFTGIFVTRTLMRVFARQNTEHKA</sequence>
<evidence type="ECO:0000259" key="13">
    <source>
        <dbReference type="Pfam" id="PF22599"/>
    </source>
</evidence>
<dbReference type="GO" id="GO:0005886">
    <property type="term" value="C:plasma membrane"/>
    <property type="evidence" value="ECO:0007669"/>
    <property type="project" value="UniProtKB-SubCell"/>
</dbReference>
<gene>
    <name evidence="9" type="primary">secD</name>
    <name evidence="14" type="ORF">A3A77_03650</name>
</gene>
<dbReference type="NCBIfam" id="TIGR01129">
    <property type="entry name" value="secD"/>
    <property type="match status" value="1"/>
</dbReference>
<evidence type="ECO:0000256" key="2">
    <source>
        <dbReference type="ARBA" id="ARBA00022448"/>
    </source>
</evidence>
<dbReference type="PRINTS" id="PR00702">
    <property type="entry name" value="ACRIFLAVINRP"/>
</dbReference>
<evidence type="ECO:0000256" key="10">
    <source>
        <dbReference type="SAM" id="MobiDB-lite"/>
    </source>
</evidence>
<dbReference type="InterPro" id="IPR022813">
    <property type="entry name" value="SecD/SecF_arch_bac"/>
</dbReference>
<comment type="subunit">
    <text evidence="9">Forms a complex with SecF. Part of the essential Sec protein translocation apparatus which comprises SecA, SecYEG and auxiliary proteins SecDF. Other proteins may also be involved.</text>
</comment>
<dbReference type="InterPro" id="IPR005791">
    <property type="entry name" value="SecD"/>
</dbReference>
<feature type="transmembrane region" description="Helical" evidence="9">
    <location>
        <begin position="340"/>
        <end position="361"/>
    </location>
</feature>
<dbReference type="NCBIfam" id="TIGR00916">
    <property type="entry name" value="2A0604s01"/>
    <property type="match status" value="1"/>
</dbReference>
<dbReference type="PANTHER" id="PTHR30081:SF1">
    <property type="entry name" value="PROTEIN TRANSLOCASE SUBUNIT SECD"/>
    <property type="match status" value="1"/>
</dbReference>
<evidence type="ECO:0000256" key="5">
    <source>
        <dbReference type="ARBA" id="ARBA00022927"/>
    </source>
</evidence>
<keyword evidence="8 9" id="KW-0472">Membrane</keyword>
<dbReference type="InterPro" id="IPR048634">
    <property type="entry name" value="SecD_SecF_C"/>
</dbReference>
<dbReference type="AlphaFoldDB" id="A0A1G1VEJ5"/>
<comment type="caution">
    <text evidence="14">The sequence shown here is derived from an EMBL/GenBank/DDBJ whole genome shotgun (WGS) entry which is preliminary data.</text>
</comment>
<evidence type="ECO:0000256" key="1">
    <source>
        <dbReference type="ARBA" id="ARBA00004651"/>
    </source>
</evidence>
<dbReference type="InterPro" id="IPR054384">
    <property type="entry name" value="SecDF_P1_head"/>
</dbReference>
<evidence type="ECO:0000256" key="8">
    <source>
        <dbReference type="ARBA" id="ARBA00023136"/>
    </source>
</evidence>
<dbReference type="Proteomes" id="UP000178659">
    <property type="component" value="Unassembled WGS sequence"/>
</dbReference>